<dbReference type="HOGENOM" id="CLU_1469074_0_0_1"/>
<dbReference type="EMBL" id="KN824292">
    <property type="protein sequence ID" value="KIM28667.1"/>
    <property type="molecule type" value="Genomic_DNA"/>
</dbReference>
<proteinExistence type="predicted"/>
<evidence type="ECO:0000313" key="1">
    <source>
        <dbReference type="EMBL" id="KIM28667.1"/>
    </source>
</evidence>
<dbReference type="Proteomes" id="UP000054097">
    <property type="component" value="Unassembled WGS sequence"/>
</dbReference>
<protein>
    <submittedName>
        <fullName evidence="1">Uncharacterized protein</fullName>
    </submittedName>
</protein>
<keyword evidence="2" id="KW-1185">Reference proteome</keyword>
<accession>A0A0C2XHV7</accession>
<reference evidence="1 2" key="1">
    <citation type="submission" date="2014-04" db="EMBL/GenBank/DDBJ databases">
        <authorList>
            <consortium name="DOE Joint Genome Institute"/>
            <person name="Kuo A."/>
            <person name="Zuccaro A."/>
            <person name="Kohler A."/>
            <person name="Nagy L.G."/>
            <person name="Floudas D."/>
            <person name="Copeland A."/>
            <person name="Barry K.W."/>
            <person name="Cichocki N."/>
            <person name="Veneault-Fourrey C."/>
            <person name="LaButti K."/>
            <person name="Lindquist E.A."/>
            <person name="Lipzen A."/>
            <person name="Lundell T."/>
            <person name="Morin E."/>
            <person name="Murat C."/>
            <person name="Sun H."/>
            <person name="Tunlid A."/>
            <person name="Henrissat B."/>
            <person name="Grigoriev I.V."/>
            <person name="Hibbett D.S."/>
            <person name="Martin F."/>
            <person name="Nordberg H.P."/>
            <person name="Cantor M.N."/>
            <person name="Hua S.X."/>
        </authorList>
    </citation>
    <scope>NUCLEOTIDE SEQUENCE [LARGE SCALE GENOMIC DNA]</scope>
    <source>
        <strain evidence="1 2">MAFF 305830</strain>
    </source>
</reference>
<name>A0A0C2XHV7_SERVB</name>
<reference evidence="2" key="2">
    <citation type="submission" date="2015-01" db="EMBL/GenBank/DDBJ databases">
        <title>Evolutionary Origins and Diversification of the Mycorrhizal Mutualists.</title>
        <authorList>
            <consortium name="DOE Joint Genome Institute"/>
            <consortium name="Mycorrhizal Genomics Consortium"/>
            <person name="Kohler A."/>
            <person name="Kuo A."/>
            <person name="Nagy L.G."/>
            <person name="Floudas D."/>
            <person name="Copeland A."/>
            <person name="Barry K.W."/>
            <person name="Cichocki N."/>
            <person name="Veneault-Fourrey C."/>
            <person name="LaButti K."/>
            <person name="Lindquist E.A."/>
            <person name="Lipzen A."/>
            <person name="Lundell T."/>
            <person name="Morin E."/>
            <person name="Murat C."/>
            <person name="Riley R."/>
            <person name="Ohm R."/>
            <person name="Sun H."/>
            <person name="Tunlid A."/>
            <person name="Henrissat B."/>
            <person name="Grigoriev I.V."/>
            <person name="Hibbett D.S."/>
            <person name="Martin F."/>
        </authorList>
    </citation>
    <scope>NUCLEOTIDE SEQUENCE [LARGE SCALE GENOMIC DNA]</scope>
    <source>
        <strain evidence="2">MAFF 305830</strain>
    </source>
</reference>
<gene>
    <name evidence="1" type="ORF">M408DRAFT_23704</name>
</gene>
<sequence>MSRPEAALELHRGFLSFSLPINNYPLVQALKNIALFLSKCVDMDPINLDSYFLSTHYVLNTMTKTGKHLLSTIYNGNLDQKLPMKEVEEYKELGLSYTCKNKVMMSKLMADPNRDWKQMPCQPDMIQNCHLVMCEVGMKVIGAKEGLMKVVLELFEVTIFDQEAAQWAPSWPLLLTMAALGLGI</sequence>
<organism evidence="1 2">
    <name type="scientific">Serendipita vermifera MAFF 305830</name>
    <dbReference type="NCBI Taxonomy" id="933852"/>
    <lineage>
        <taxon>Eukaryota</taxon>
        <taxon>Fungi</taxon>
        <taxon>Dikarya</taxon>
        <taxon>Basidiomycota</taxon>
        <taxon>Agaricomycotina</taxon>
        <taxon>Agaricomycetes</taxon>
        <taxon>Sebacinales</taxon>
        <taxon>Serendipitaceae</taxon>
        <taxon>Serendipita</taxon>
    </lineage>
</organism>
<evidence type="ECO:0000313" key="2">
    <source>
        <dbReference type="Proteomes" id="UP000054097"/>
    </source>
</evidence>
<dbReference type="AlphaFoldDB" id="A0A0C2XHV7"/>